<name>A0ABD0Q6R0_CIRMR</name>
<gene>
    <name evidence="1" type="ORF">M9458_024245</name>
</gene>
<dbReference type="AlphaFoldDB" id="A0ABD0Q6R0"/>
<evidence type="ECO:0008006" key="3">
    <source>
        <dbReference type="Google" id="ProtNLM"/>
    </source>
</evidence>
<reference evidence="1 2" key="1">
    <citation type="submission" date="2024-05" db="EMBL/GenBank/DDBJ databases">
        <title>Genome sequencing and assembly of Indian major carp, Cirrhinus mrigala (Hamilton, 1822).</title>
        <authorList>
            <person name="Mohindra V."/>
            <person name="Chowdhury L.M."/>
            <person name="Lal K."/>
            <person name="Jena J.K."/>
        </authorList>
    </citation>
    <scope>NUCLEOTIDE SEQUENCE [LARGE SCALE GENOMIC DNA]</scope>
    <source>
        <strain evidence="1">CM1030</strain>
        <tissue evidence="1">Blood</tissue>
    </source>
</reference>
<evidence type="ECO:0000313" key="1">
    <source>
        <dbReference type="EMBL" id="KAL0181839.1"/>
    </source>
</evidence>
<proteinExistence type="predicted"/>
<protein>
    <recommendedName>
        <fullName evidence="3">Reverse transcriptase</fullName>
    </recommendedName>
</protein>
<accession>A0ABD0Q6R0</accession>
<comment type="caution">
    <text evidence="1">The sequence shown here is derived from an EMBL/GenBank/DDBJ whole genome shotgun (WGS) entry which is preliminary data.</text>
</comment>
<dbReference type="EMBL" id="JAMKFB020000011">
    <property type="protein sequence ID" value="KAL0181839.1"/>
    <property type="molecule type" value="Genomic_DNA"/>
</dbReference>
<keyword evidence="2" id="KW-1185">Reference proteome</keyword>
<dbReference type="Proteomes" id="UP001529510">
    <property type="component" value="Unassembled WGS sequence"/>
</dbReference>
<feature type="non-terminal residue" evidence="1">
    <location>
        <position position="1"/>
    </location>
</feature>
<organism evidence="1 2">
    <name type="scientific">Cirrhinus mrigala</name>
    <name type="common">Mrigala</name>
    <dbReference type="NCBI Taxonomy" id="683832"/>
    <lineage>
        <taxon>Eukaryota</taxon>
        <taxon>Metazoa</taxon>
        <taxon>Chordata</taxon>
        <taxon>Craniata</taxon>
        <taxon>Vertebrata</taxon>
        <taxon>Euteleostomi</taxon>
        <taxon>Actinopterygii</taxon>
        <taxon>Neopterygii</taxon>
        <taxon>Teleostei</taxon>
        <taxon>Ostariophysi</taxon>
        <taxon>Cypriniformes</taxon>
        <taxon>Cyprinidae</taxon>
        <taxon>Labeoninae</taxon>
        <taxon>Labeonini</taxon>
        <taxon>Cirrhinus</taxon>
    </lineage>
</organism>
<evidence type="ECO:0000313" key="2">
    <source>
        <dbReference type="Proteomes" id="UP001529510"/>
    </source>
</evidence>
<sequence>PLARFGCAHKDVVLNHLAHLGLWVNWEKSKLFSRSRARFGQYDCMSFPRPYTVSAENSGPPEILTRWTWRQGTYHVNVTPLCHKTFSPWEDISLLRVQTHCCHNRCFQDRLGPPSAAMAYQLPGVVDSAFGPEEVSILDQGKHVLIRTVNTVTGASISHACHNWPAISLRATHILGNLNRVADSLSQQISLGGDRFDQAQNPLTASCDTPLGIDALGHSWPRDLHKLGYT</sequence>